<dbReference type="InterPro" id="IPR000814">
    <property type="entry name" value="TBP"/>
</dbReference>
<evidence type="ECO:0000256" key="7">
    <source>
        <dbReference type="HAMAP-Rule" id="MF_00408"/>
    </source>
</evidence>
<proteinExistence type="inferred from homology"/>
<keyword evidence="9" id="KW-1185">Reference proteome</keyword>
<evidence type="ECO:0000256" key="4">
    <source>
        <dbReference type="ARBA" id="ARBA00023125"/>
    </source>
</evidence>
<gene>
    <name evidence="7" type="primary">tbp</name>
    <name evidence="8" type="ORF">C450_04893</name>
</gene>
<dbReference type="PATRIC" id="fig|1227456.3.peg.1003"/>
<accession>M0NB23</accession>
<dbReference type="RefSeq" id="WP_005040750.1">
    <property type="nucleotide sequence ID" value="NZ_AOME01000024.1"/>
</dbReference>
<dbReference type="Proteomes" id="UP000011625">
    <property type="component" value="Unassembled WGS sequence"/>
</dbReference>
<dbReference type="FunFam" id="3.30.310.10:FF:000007">
    <property type="entry name" value="TATA-box-binding protein"/>
    <property type="match status" value="1"/>
</dbReference>
<dbReference type="AlphaFoldDB" id="M0NB23"/>
<name>M0NB23_9EURY</name>
<dbReference type="InterPro" id="IPR033711">
    <property type="entry name" value="TBP_archaea"/>
</dbReference>
<reference evidence="8 9" key="1">
    <citation type="journal article" date="2014" name="PLoS Genet.">
        <title>Phylogenetically driven sequencing of extremely halophilic archaea reveals strategies for static and dynamic osmo-response.</title>
        <authorList>
            <person name="Becker E.A."/>
            <person name="Seitzer P.M."/>
            <person name="Tritt A."/>
            <person name="Larsen D."/>
            <person name="Krusor M."/>
            <person name="Yao A.I."/>
            <person name="Wu D."/>
            <person name="Madern D."/>
            <person name="Eisen J.A."/>
            <person name="Darling A.E."/>
            <person name="Facciotti M.T."/>
        </authorList>
    </citation>
    <scope>NUCLEOTIDE SEQUENCE [LARGE SCALE GENOMIC DNA]</scope>
    <source>
        <strain evidence="8 9">DSM 8989</strain>
    </source>
</reference>
<evidence type="ECO:0000313" key="8">
    <source>
        <dbReference type="EMBL" id="EMA54773.1"/>
    </source>
</evidence>
<dbReference type="PRINTS" id="PR00686">
    <property type="entry name" value="TIFACTORIID"/>
</dbReference>
<comment type="caution">
    <text evidence="7">Lacks conserved residue(s) required for the propagation of feature annotation.</text>
</comment>
<comment type="caution">
    <text evidence="8">The sequence shown here is derived from an EMBL/GenBank/DDBJ whole genome shotgun (WGS) entry which is preliminary data.</text>
</comment>
<keyword evidence="5 7" id="KW-0804">Transcription</keyword>
<evidence type="ECO:0000313" key="9">
    <source>
        <dbReference type="Proteomes" id="UP000011625"/>
    </source>
</evidence>
<dbReference type="STRING" id="1227456.C450_04893"/>
<keyword evidence="3 7" id="KW-0805">Transcription regulation</keyword>
<dbReference type="CDD" id="cd04518">
    <property type="entry name" value="TBP_archaea"/>
    <property type="match status" value="1"/>
</dbReference>
<dbReference type="SUPFAM" id="SSF55945">
    <property type="entry name" value="TATA-box binding protein-like"/>
    <property type="match status" value="2"/>
</dbReference>
<dbReference type="OrthoDB" id="350539at2157"/>
<keyword evidence="4 7" id="KW-0238">DNA-binding</keyword>
<dbReference type="GO" id="GO:0003677">
    <property type="term" value="F:DNA binding"/>
    <property type="evidence" value="ECO:0007669"/>
    <property type="project" value="UniProtKB-KW"/>
</dbReference>
<organism evidence="8 9">
    <name type="scientific">Halococcus salifodinae DSM 8989</name>
    <dbReference type="NCBI Taxonomy" id="1227456"/>
    <lineage>
        <taxon>Archaea</taxon>
        <taxon>Methanobacteriati</taxon>
        <taxon>Methanobacteriota</taxon>
        <taxon>Stenosarchaea group</taxon>
        <taxon>Halobacteria</taxon>
        <taxon>Halobacteriales</taxon>
        <taxon>Halococcaceae</taxon>
        <taxon>Halococcus</taxon>
    </lineage>
</organism>
<feature type="repeat" description="1" evidence="7">
    <location>
        <begin position="16"/>
        <end position="92"/>
    </location>
</feature>
<dbReference type="EMBL" id="AOME01000024">
    <property type="protein sequence ID" value="EMA54773.1"/>
    <property type="molecule type" value="Genomic_DNA"/>
</dbReference>
<dbReference type="GO" id="GO:0006352">
    <property type="term" value="P:DNA-templated transcription initiation"/>
    <property type="evidence" value="ECO:0007669"/>
    <property type="project" value="InterPro"/>
</dbReference>
<evidence type="ECO:0000256" key="3">
    <source>
        <dbReference type="ARBA" id="ARBA00023015"/>
    </source>
</evidence>
<evidence type="ECO:0000256" key="2">
    <source>
        <dbReference type="ARBA" id="ARBA00022737"/>
    </source>
</evidence>
<comment type="similarity">
    <text evidence="1 7">Belongs to the TBP family.</text>
</comment>
<protein>
    <recommendedName>
        <fullName evidence="7">TATA-box-binding protein</fullName>
    </recommendedName>
    <alternativeName>
        <fullName evidence="7">Box A-binding protein</fullName>
        <shortName evidence="7">BAP</shortName>
    </alternativeName>
    <alternativeName>
        <fullName evidence="7">TATA sequence-binding protein</fullName>
        <shortName evidence="7">TBP</shortName>
    </alternativeName>
    <alternativeName>
        <fullName evidence="7">TATA-box factor</fullName>
    </alternativeName>
</protein>
<dbReference type="Pfam" id="PF00352">
    <property type="entry name" value="TBP"/>
    <property type="match status" value="2"/>
</dbReference>
<dbReference type="GO" id="GO:0003700">
    <property type="term" value="F:DNA-binding transcription factor activity"/>
    <property type="evidence" value="ECO:0007669"/>
    <property type="project" value="UniProtKB-UniRule"/>
</dbReference>
<dbReference type="PANTHER" id="PTHR10126">
    <property type="entry name" value="TATA-BOX BINDING PROTEIN"/>
    <property type="match status" value="1"/>
</dbReference>
<dbReference type="NCBIfam" id="NF001593">
    <property type="entry name" value="PRK00394.1-2"/>
    <property type="match status" value="1"/>
</dbReference>
<dbReference type="Gene3D" id="3.30.310.10">
    <property type="entry name" value="TATA-Binding Protein"/>
    <property type="match status" value="2"/>
</dbReference>
<sequence>MTREDTVDDPVATLETQNVVASSGIGQEIDLESVAMDLTGADFDPGQFPGLIYRPDDAKATCLIFRSGAITCTGAQSIEEVQETVHTAVGALVELGIDVEAPDVTVQNIVSGADLGETLNLNAIAIGLGLESVEYEPEQFPGLVYRLDDPDVVALLFGSGKMVITGAKIHDEAEAALEEIIRRLNDLGLVG</sequence>
<dbReference type="InterPro" id="IPR012295">
    <property type="entry name" value="TBP_dom_sf"/>
</dbReference>
<evidence type="ECO:0000256" key="5">
    <source>
        <dbReference type="ARBA" id="ARBA00023163"/>
    </source>
</evidence>
<evidence type="ECO:0000256" key="6">
    <source>
        <dbReference type="ARBA" id="ARBA00025680"/>
    </source>
</evidence>
<dbReference type="HAMAP" id="MF_00408">
    <property type="entry name" value="TATA_bind_prot_arch"/>
    <property type="match status" value="1"/>
</dbReference>
<keyword evidence="2 7" id="KW-0677">Repeat</keyword>
<evidence type="ECO:0000256" key="1">
    <source>
        <dbReference type="ARBA" id="ARBA00005560"/>
    </source>
</evidence>
<comment type="function">
    <text evidence="6 7">General factor that plays a role in the activation of archaeal genes transcribed by RNA polymerase. Binds specifically to the TATA box promoter element which lies close to the position of transcription initiation.</text>
</comment>